<sequence>MNLYTARCLAPVTRRFDLPNARLTYMPRGWYWKLRQSWFRRARPTGGR</sequence>
<organism evidence="1 2">
    <name type="scientific">Paralimibaculum aggregatum</name>
    <dbReference type="NCBI Taxonomy" id="3036245"/>
    <lineage>
        <taxon>Bacteria</taxon>
        <taxon>Pseudomonadati</taxon>
        <taxon>Pseudomonadota</taxon>
        <taxon>Alphaproteobacteria</taxon>
        <taxon>Rhodobacterales</taxon>
        <taxon>Paracoccaceae</taxon>
        <taxon>Paralimibaculum</taxon>
    </lineage>
</organism>
<gene>
    <name evidence="1" type="ORF">LNKW23_19310</name>
</gene>
<keyword evidence="2" id="KW-1185">Reference proteome</keyword>
<evidence type="ECO:0000313" key="2">
    <source>
        <dbReference type="Proteomes" id="UP001239909"/>
    </source>
</evidence>
<name>A0ABQ6LPD1_9RHOB</name>
<dbReference type="EMBL" id="BSYI01000012">
    <property type="protein sequence ID" value="GMG82718.1"/>
    <property type="molecule type" value="Genomic_DNA"/>
</dbReference>
<proteinExistence type="predicted"/>
<reference evidence="1 2" key="1">
    <citation type="submission" date="2023-04" db="EMBL/GenBank/DDBJ databases">
        <title>Marinoamorphus aggregata gen. nov., sp. Nov., isolate from tissue of brittle star Ophioplocus japonicus.</title>
        <authorList>
            <person name="Kawano K."/>
            <person name="Sawayama S."/>
            <person name="Nakagawa S."/>
        </authorList>
    </citation>
    <scope>NUCLEOTIDE SEQUENCE [LARGE SCALE GENOMIC DNA]</scope>
    <source>
        <strain evidence="1 2">NKW23</strain>
    </source>
</reference>
<dbReference type="RefSeq" id="WP_285671507.1">
    <property type="nucleotide sequence ID" value="NZ_BSYI01000012.1"/>
</dbReference>
<dbReference type="Proteomes" id="UP001239909">
    <property type="component" value="Unassembled WGS sequence"/>
</dbReference>
<evidence type="ECO:0000313" key="1">
    <source>
        <dbReference type="EMBL" id="GMG82718.1"/>
    </source>
</evidence>
<comment type="caution">
    <text evidence="1">The sequence shown here is derived from an EMBL/GenBank/DDBJ whole genome shotgun (WGS) entry which is preliminary data.</text>
</comment>
<protein>
    <submittedName>
        <fullName evidence="1">Uncharacterized protein</fullName>
    </submittedName>
</protein>
<accession>A0ABQ6LPD1</accession>